<dbReference type="PROSITE" id="PS00198">
    <property type="entry name" value="4FE4S_FER_1"/>
    <property type="match status" value="1"/>
</dbReference>
<dbReference type="PROSITE" id="PS51379">
    <property type="entry name" value="4FE4S_FER_2"/>
    <property type="match status" value="1"/>
</dbReference>
<dbReference type="GO" id="GO:0051539">
    <property type="term" value="F:4 iron, 4 sulfur cluster binding"/>
    <property type="evidence" value="ECO:0007669"/>
    <property type="project" value="UniProtKB-KW"/>
</dbReference>
<dbReference type="Pfam" id="PF00037">
    <property type="entry name" value="Fer4"/>
    <property type="match status" value="1"/>
</dbReference>
<dbReference type="KEGG" id="hdt:HYPDE_22928"/>
<keyword evidence="4" id="KW-0004">4Fe-4S</keyword>
<dbReference type="STRING" id="670307.HYPDE_22928"/>
<evidence type="ECO:0000259" key="6">
    <source>
        <dbReference type="PROSITE" id="PS51379"/>
    </source>
</evidence>
<evidence type="ECO:0000313" key="7">
    <source>
        <dbReference type="EMBL" id="AGK56272.1"/>
    </source>
</evidence>
<reference evidence="7 8" key="1">
    <citation type="journal article" date="2013" name="Genome Announc.">
        <title>Genome sequences for three denitrifying bacterial strains isolated from a uranium- and nitrate-contaminated subsurface environment.</title>
        <authorList>
            <person name="Venkatramanan R."/>
            <person name="Prakash O."/>
            <person name="Woyke T."/>
            <person name="Chain P."/>
            <person name="Goodwin L.A."/>
            <person name="Watson D."/>
            <person name="Brooks S."/>
            <person name="Kostka J.E."/>
            <person name="Green S.J."/>
        </authorList>
    </citation>
    <scope>NUCLEOTIDE SEQUENCE [LARGE SCALE GENOMIC DNA]</scope>
    <source>
        <strain evidence="7 8">1NES1</strain>
    </source>
</reference>
<dbReference type="eggNOG" id="COG1146">
    <property type="taxonomic scope" value="Bacteria"/>
</dbReference>
<dbReference type="EMBL" id="CP005587">
    <property type="protein sequence ID" value="AGK56272.1"/>
    <property type="molecule type" value="Genomic_DNA"/>
</dbReference>
<dbReference type="GO" id="GO:0046872">
    <property type="term" value="F:metal ion binding"/>
    <property type="evidence" value="ECO:0007669"/>
    <property type="project" value="UniProtKB-KW"/>
</dbReference>
<dbReference type="Pfam" id="PF11953">
    <property type="entry name" value="DUF3470"/>
    <property type="match status" value="1"/>
</dbReference>
<keyword evidence="8" id="KW-1185">Reference proteome</keyword>
<name>N0B233_9HYPH</name>
<feature type="region of interest" description="Disordered" evidence="5">
    <location>
        <begin position="65"/>
        <end position="92"/>
    </location>
</feature>
<dbReference type="InterPro" id="IPR017900">
    <property type="entry name" value="4Fe4S_Fe_S_CS"/>
</dbReference>
<evidence type="ECO:0000256" key="2">
    <source>
        <dbReference type="ARBA" id="ARBA00023004"/>
    </source>
</evidence>
<keyword evidence="4" id="KW-0003">3Fe-4S</keyword>
<evidence type="ECO:0000256" key="3">
    <source>
        <dbReference type="ARBA" id="ARBA00023014"/>
    </source>
</evidence>
<keyword evidence="4" id="KW-0677">Repeat</keyword>
<gene>
    <name evidence="7" type="ORF">HYPDE_22928</name>
</gene>
<evidence type="ECO:0000256" key="5">
    <source>
        <dbReference type="SAM" id="MobiDB-lite"/>
    </source>
</evidence>
<keyword evidence="4" id="KW-0249">Electron transport</keyword>
<dbReference type="SUPFAM" id="SSF54862">
    <property type="entry name" value="4Fe-4S ferredoxins"/>
    <property type="match status" value="1"/>
</dbReference>
<keyword evidence="3 4" id="KW-0411">Iron-sulfur</keyword>
<accession>N0B233</accession>
<keyword evidence="2 4" id="KW-0408">Iron</keyword>
<evidence type="ECO:0000256" key="1">
    <source>
        <dbReference type="ARBA" id="ARBA00022723"/>
    </source>
</evidence>
<comment type="function">
    <text evidence="4">Ferredoxins are iron-sulfur proteins that transfer electrons in a wide variety of metabolic reactions.</text>
</comment>
<dbReference type="AlphaFoldDB" id="N0B233"/>
<organism evidence="7 8">
    <name type="scientific">Hyphomicrobium denitrificans 1NES1</name>
    <dbReference type="NCBI Taxonomy" id="670307"/>
    <lineage>
        <taxon>Bacteria</taxon>
        <taxon>Pseudomonadati</taxon>
        <taxon>Pseudomonadota</taxon>
        <taxon>Alphaproteobacteria</taxon>
        <taxon>Hyphomicrobiales</taxon>
        <taxon>Hyphomicrobiaceae</taxon>
        <taxon>Hyphomicrobium</taxon>
    </lineage>
</organism>
<dbReference type="GO" id="GO:0051538">
    <property type="term" value="F:3 iron, 4 sulfur cluster binding"/>
    <property type="evidence" value="ECO:0007669"/>
    <property type="project" value="UniProtKB-KW"/>
</dbReference>
<proteinExistence type="predicted"/>
<dbReference type="Gene3D" id="3.30.70.20">
    <property type="match status" value="1"/>
</dbReference>
<dbReference type="Proteomes" id="UP000005952">
    <property type="component" value="Chromosome"/>
</dbReference>
<evidence type="ECO:0000313" key="8">
    <source>
        <dbReference type="Proteomes" id="UP000005952"/>
    </source>
</evidence>
<dbReference type="InterPro" id="IPR022569">
    <property type="entry name" value="Fd_C"/>
</dbReference>
<comment type="cofactor">
    <cofactor evidence="4">
        <name>[4Fe-4S] cluster</name>
        <dbReference type="ChEBI" id="CHEBI:49883"/>
    </cofactor>
</comment>
<protein>
    <recommendedName>
        <fullName evidence="4">Ferredoxin</fullName>
    </recommendedName>
</protein>
<sequence>MDCFYEGENMLVIHPDECIDCGVCVPECPAEAIFSDAEPQATPHWLDLNRKYADQWPNIVAKKPAMPNADAENGRPGKAAEFSPEAATEEVR</sequence>
<keyword evidence="1 4" id="KW-0479">Metal-binding</keyword>
<dbReference type="HOGENOM" id="CLU_139698_0_2_5"/>
<evidence type="ECO:0000256" key="4">
    <source>
        <dbReference type="RuleBase" id="RU364098"/>
    </source>
</evidence>
<comment type="cofactor">
    <cofactor evidence="4">
        <name>[3Fe-4S] cluster</name>
        <dbReference type="ChEBI" id="CHEBI:21137"/>
    </cofactor>
</comment>
<feature type="domain" description="4Fe-4S ferredoxin-type" evidence="6">
    <location>
        <begin position="9"/>
        <end position="38"/>
    </location>
</feature>
<keyword evidence="4" id="KW-0813">Transport</keyword>
<dbReference type="InterPro" id="IPR017896">
    <property type="entry name" value="4Fe4S_Fe-S-bd"/>
</dbReference>